<name>A0A8H5CQD3_9AGAR</name>
<feature type="transmembrane region" description="Helical" evidence="11">
    <location>
        <begin position="6"/>
        <end position="22"/>
    </location>
</feature>
<evidence type="ECO:0000313" key="12">
    <source>
        <dbReference type="EMBL" id="KAF5344737.1"/>
    </source>
</evidence>
<evidence type="ECO:0000256" key="4">
    <source>
        <dbReference type="ARBA" id="ARBA00022617"/>
    </source>
</evidence>
<evidence type="ECO:0000256" key="6">
    <source>
        <dbReference type="ARBA" id="ARBA00023002"/>
    </source>
</evidence>
<dbReference type="GO" id="GO:0016705">
    <property type="term" value="F:oxidoreductase activity, acting on paired donors, with incorporation or reduction of molecular oxygen"/>
    <property type="evidence" value="ECO:0007669"/>
    <property type="project" value="InterPro"/>
</dbReference>
<proteinExistence type="inferred from homology"/>
<organism evidence="12 13">
    <name type="scientific">Tetrapyrgos nigripes</name>
    <dbReference type="NCBI Taxonomy" id="182062"/>
    <lineage>
        <taxon>Eukaryota</taxon>
        <taxon>Fungi</taxon>
        <taxon>Dikarya</taxon>
        <taxon>Basidiomycota</taxon>
        <taxon>Agaricomycotina</taxon>
        <taxon>Agaricomycetes</taxon>
        <taxon>Agaricomycetidae</taxon>
        <taxon>Agaricales</taxon>
        <taxon>Marasmiineae</taxon>
        <taxon>Marasmiaceae</taxon>
        <taxon>Tetrapyrgos</taxon>
    </lineage>
</organism>
<keyword evidence="4 9" id="KW-0349">Heme</keyword>
<dbReference type="InterPro" id="IPR036396">
    <property type="entry name" value="Cyt_P450_sf"/>
</dbReference>
<dbReference type="PRINTS" id="PR00463">
    <property type="entry name" value="EP450I"/>
</dbReference>
<feature type="binding site" description="axial binding residue" evidence="9">
    <location>
        <position position="471"/>
    </location>
    <ligand>
        <name>heme</name>
        <dbReference type="ChEBI" id="CHEBI:30413"/>
    </ligand>
    <ligandPart>
        <name>Fe</name>
        <dbReference type="ChEBI" id="CHEBI:18248"/>
    </ligandPart>
</feature>
<dbReference type="OrthoDB" id="2789670at2759"/>
<keyword evidence="5 9" id="KW-0479">Metal-binding</keyword>
<dbReference type="Proteomes" id="UP000559256">
    <property type="component" value="Unassembled WGS sequence"/>
</dbReference>
<dbReference type="PROSITE" id="PS00086">
    <property type="entry name" value="CYTOCHROME_P450"/>
    <property type="match status" value="1"/>
</dbReference>
<dbReference type="GO" id="GO:0004497">
    <property type="term" value="F:monooxygenase activity"/>
    <property type="evidence" value="ECO:0007669"/>
    <property type="project" value="UniProtKB-KW"/>
</dbReference>
<dbReference type="Pfam" id="PF00067">
    <property type="entry name" value="p450"/>
    <property type="match status" value="1"/>
</dbReference>
<evidence type="ECO:0000256" key="2">
    <source>
        <dbReference type="ARBA" id="ARBA00005179"/>
    </source>
</evidence>
<reference evidence="12 13" key="1">
    <citation type="journal article" date="2020" name="ISME J.">
        <title>Uncovering the hidden diversity of litter-decomposition mechanisms in mushroom-forming fungi.</title>
        <authorList>
            <person name="Floudas D."/>
            <person name="Bentzer J."/>
            <person name="Ahren D."/>
            <person name="Johansson T."/>
            <person name="Persson P."/>
            <person name="Tunlid A."/>
        </authorList>
    </citation>
    <scope>NUCLEOTIDE SEQUENCE [LARGE SCALE GENOMIC DNA]</scope>
    <source>
        <strain evidence="12 13">CBS 291.85</strain>
    </source>
</reference>
<dbReference type="SUPFAM" id="SSF48264">
    <property type="entry name" value="Cytochrome P450"/>
    <property type="match status" value="1"/>
</dbReference>
<sequence length="551" mass="62168">MFNPSSVCVYFASSFILAYYIYHHYQRRIRSKFPLPPGPKGLPLIGSLFKVMRDKSTKPRWRKYLDMGKTHISDIIYINVLGDRTIVLNSAAAVTEILERRSGIYSSRPPAYMLKDLSGRVASSMPLQASNQFDCIKAGTGTLLTWITPMNGVSLWHRLHRKTFHQYFQPRVLPRYHPVQRRLVFEFLNSLVNPSYDGCPAGYVRHYASSIILRVVYGITSQEDRDHYVRLADRAVQGIVHTGNHGSFLVDYFPLLKHIPTWMPGATFKRQAKVWKHSALELRDAPWEKLAASNSIETAIPCFVTENIEKFSSDMHRMQETIKNCAGMAYIAASDTSVSLILTAILHLLHNPDVQSKAQQELDEVIGKARLPDFGDREKLPYIEAIMIEALRIHPVLPLSVPHYSIEDDVYQGYFIPKGTTVIGNAAAVLHDEIVYPEPYKFKPDRWMKQEGKELPPSSLLYGFGYGRRECPGKHFALDTVWLAIAGILSTCNITKAVDKDGQGIEAAIDYVDGMLSHPKPFKCQFSLREFESGAALGALKSSLLCSDVKA</sequence>
<evidence type="ECO:0000256" key="5">
    <source>
        <dbReference type="ARBA" id="ARBA00022723"/>
    </source>
</evidence>
<dbReference type="InterPro" id="IPR001128">
    <property type="entry name" value="Cyt_P450"/>
</dbReference>
<evidence type="ECO:0008006" key="14">
    <source>
        <dbReference type="Google" id="ProtNLM"/>
    </source>
</evidence>
<keyword evidence="7 9" id="KW-0408">Iron</keyword>
<keyword evidence="8 10" id="KW-0503">Monooxygenase</keyword>
<dbReference type="EMBL" id="JAACJM010000119">
    <property type="protein sequence ID" value="KAF5344737.1"/>
    <property type="molecule type" value="Genomic_DNA"/>
</dbReference>
<comment type="pathway">
    <text evidence="2">Secondary metabolite biosynthesis.</text>
</comment>
<comment type="caution">
    <text evidence="12">The sequence shown here is derived from an EMBL/GenBank/DDBJ whole genome shotgun (WGS) entry which is preliminary data.</text>
</comment>
<evidence type="ECO:0000256" key="9">
    <source>
        <dbReference type="PIRSR" id="PIRSR602401-1"/>
    </source>
</evidence>
<protein>
    <recommendedName>
        <fullName evidence="14">Cytochrome P450</fullName>
    </recommendedName>
</protein>
<dbReference type="InterPro" id="IPR002401">
    <property type="entry name" value="Cyt_P450_E_grp-I"/>
</dbReference>
<dbReference type="GO" id="GO:0020037">
    <property type="term" value="F:heme binding"/>
    <property type="evidence" value="ECO:0007669"/>
    <property type="project" value="InterPro"/>
</dbReference>
<dbReference type="PANTHER" id="PTHR46300">
    <property type="entry name" value="P450, PUTATIVE (EUROFUNG)-RELATED-RELATED"/>
    <property type="match status" value="1"/>
</dbReference>
<dbReference type="CDD" id="cd11065">
    <property type="entry name" value="CYP64-like"/>
    <property type="match status" value="1"/>
</dbReference>
<evidence type="ECO:0000256" key="10">
    <source>
        <dbReference type="RuleBase" id="RU000461"/>
    </source>
</evidence>
<gene>
    <name evidence="12" type="ORF">D9758_015298</name>
</gene>
<dbReference type="Gene3D" id="1.10.630.10">
    <property type="entry name" value="Cytochrome P450"/>
    <property type="match status" value="1"/>
</dbReference>
<evidence type="ECO:0000256" key="3">
    <source>
        <dbReference type="ARBA" id="ARBA00010617"/>
    </source>
</evidence>
<comment type="similarity">
    <text evidence="3 10">Belongs to the cytochrome P450 family.</text>
</comment>
<keyword evidence="11" id="KW-1133">Transmembrane helix</keyword>
<dbReference type="GO" id="GO:0005506">
    <property type="term" value="F:iron ion binding"/>
    <property type="evidence" value="ECO:0007669"/>
    <property type="project" value="InterPro"/>
</dbReference>
<dbReference type="AlphaFoldDB" id="A0A8H5CQD3"/>
<dbReference type="InterPro" id="IPR017972">
    <property type="entry name" value="Cyt_P450_CS"/>
</dbReference>
<keyword evidence="11" id="KW-0812">Transmembrane</keyword>
<evidence type="ECO:0000256" key="7">
    <source>
        <dbReference type="ARBA" id="ARBA00023004"/>
    </source>
</evidence>
<evidence type="ECO:0000256" key="11">
    <source>
        <dbReference type="SAM" id="Phobius"/>
    </source>
</evidence>
<comment type="cofactor">
    <cofactor evidence="1 9">
        <name>heme</name>
        <dbReference type="ChEBI" id="CHEBI:30413"/>
    </cofactor>
</comment>
<evidence type="ECO:0000313" key="13">
    <source>
        <dbReference type="Proteomes" id="UP000559256"/>
    </source>
</evidence>
<keyword evidence="13" id="KW-1185">Reference proteome</keyword>
<evidence type="ECO:0000256" key="8">
    <source>
        <dbReference type="ARBA" id="ARBA00023033"/>
    </source>
</evidence>
<accession>A0A8H5CQD3</accession>
<dbReference type="PANTHER" id="PTHR46300:SF7">
    <property type="entry name" value="P450, PUTATIVE (EUROFUNG)-RELATED"/>
    <property type="match status" value="1"/>
</dbReference>
<dbReference type="InterPro" id="IPR050364">
    <property type="entry name" value="Cytochrome_P450_fung"/>
</dbReference>
<keyword evidence="6 10" id="KW-0560">Oxidoreductase</keyword>
<evidence type="ECO:0000256" key="1">
    <source>
        <dbReference type="ARBA" id="ARBA00001971"/>
    </source>
</evidence>
<keyword evidence="11" id="KW-0472">Membrane</keyword>